<evidence type="ECO:0000256" key="2">
    <source>
        <dbReference type="ARBA" id="ARBA00022801"/>
    </source>
</evidence>
<proteinExistence type="inferred from homology"/>
<dbReference type="NCBIfam" id="TIGR01428">
    <property type="entry name" value="HAD_type_II"/>
    <property type="match status" value="1"/>
</dbReference>
<dbReference type="Gene3D" id="1.10.150.240">
    <property type="entry name" value="Putative phosphatase, domain 2"/>
    <property type="match status" value="1"/>
</dbReference>
<sequence>MATTLAFDVYGTLINTHGVVSLLENMIGDNAHAFSTTWREKQLEYSFRRGLMQNYVPFSVCTEQALNYACLLHKVTLSDEQKAQLLARYKTLPAFDDVKAGLESLKAQNYRLFAFSNGAASAVNTLLETAGISELFEGVVSADDIKTFKPNPGVYSHFLRQANSTCANTWLISSNPFDVIGALSHGMRAAWIQRSSEAIFDPWELTPTTTACDIHDLKTKLASNNQ</sequence>
<dbReference type="SUPFAM" id="SSF56784">
    <property type="entry name" value="HAD-like"/>
    <property type="match status" value="1"/>
</dbReference>
<name>A0AA37W3I9_9GAMM</name>
<dbReference type="SFLD" id="SFLDG01129">
    <property type="entry name" value="C1.5:_HAD__Beta-PGM__Phosphata"/>
    <property type="match status" value="1"/>
</dbReference>
<accession>A0AA37W3I9</accession>
<gene>
    <name evidence="4" type="ORF">GCM10007914_31600</name>
</gene>
<comment type="catalytic activity">
    <reaction evidence="3">
        <text>an (S)-2-haloacid + H2O = a (2R)-2-hydroxycarboxylate + a halide anion + H(+)</text>
        <dbReference type="Rhea" id="RHEA:11192"/>
        <dbReference type="ChEBI" id="CHEBI:15377"/>
        <dbReference type="ChEBI" id="CHEBI:15378"/>
        <dbReference type="ChEBI" id="CHEBI:16042"/>
        <dbReference type="ChEBI" id="CHEBI:58314"/>
        <dbReference type="ChEBI" id="CHEBI:137405"/>
        <dbReference type="EC" id="3.8.1.2"/>
    </reaction>
</comment>
<dbReference type="RefSeq" id="WP_096038941.1">
    <property type="nucleotide sequence ID" value="NZ_BJXY01000014.1"/>
</dbReference>
<evidence type="ECO:0000313" key="4">
    <source>
        <dbReference type="EMBL" id="GLQ04279.1"/>
    </source>
</evidence>
<dbReference type="CDD" id="cd02588">
    <property type="entry name" value="HAD_L2-DEX"/>
    <property type="match status" value="1"/>
</dbReference>
<dbReference type="PANTHER" id="PTHR43316:SF3">
    <property type="entry name" value="HALOACID DEHALOGENASE, TYPE II (AFU_ORTHOLOGUE AFUA_2G07750)-RELATED"/>
    <property type="match status" value="1"/>
</dbReference>
<reference evidence="4" key="1">
    <citation type="journal article" date="2014" name="Int. J. Syst. Evol. Microbiol.">
        <title>Complete genome sequence of Corynebacterium casei LMG S-19264T (=DSM 44701T), isolated from a smear-ripened cheese.</title>
        <authorList>
            <consortium name="US DOE Joint Genome Institute (JGI-PGF)"/>
            <person name="Walter F."/>
            <person name="Albersmeier A."/>
            <person name="Kalinowski J."/>
            <person name="Ruckert C."/>
        </authorList>
    </citation>
    <scope>NUCLEOTIDE SEQUENCE</scope>
    <source>
        <strain evidence="4">NBRC 103034</strain>
    </source>
</reference>
<dbReference type="Gene3D" id="3.40.50.1000">
    <property type="entry name" value="HAD superfamily/HAD-like"/>
    <property type="match status" value="1"/>
</dbReference>
<dbReference type="InterPro" id="IPR006439">
    <property type="entry name" value="HAD-SF_hydro_IA"/>
</dbReference>
<dbReference type="GO" id="GO:0018784">
    <property type="term" value="F:(S)-2-haloacid dehalogenase activity"/>
    <property type="evidence" value="ECO:0007669"/>
    <property type="project" value="UniProtKB-UniRule"/>
</dbReference>
<evidence type="ECO:0000256" key="1">
    <source>
        <dbReference type="ARBA" id="ARBA00008106"/>
    </source>
</evidence>
<comment type="similarity">
    <text evidence="1 3">Belongs to the HAD-like hydrolase superfamily. S-2-haloalkanoic acid dehalogenase family.</text>
</comment>
<dbReference type="InterPro" id="IPR023198">
    <property type="entry name" value="PGP-like_dom2"/>
</dbReference>
<dbReference type="PRINTS" id="PR00413">
    <property type="entry name" value="HADHALOGNASE"/>
</dbReference>
<dbReference type="SFLD" id="SFLDS00003">
    <property type="entry name" value="Haloacid_Dehalogenase"/>
    <property type="match status" value="1"/>
</dbReference>
<protein>
    <recommendedName>
        <fullName evidence="3">(S)-2-haloacid dehalogenase</fullName>
        <ecNumber evidence="3">3.8.1.2</ecNumber>
    </recommendedName>
    <alternativeName>
        <fullName evidence="3">2-haloalkanoic acid dehalogenase</fullName>
    </alternativeName>
    <alternativeName>
        <fullName evidence="3">Halocarboxylic acid halidohydrolase</fullName>
    </alternativeName>
    <alternativeName>
        <fullName evidence="3">L-2-haloacid dehalogenase</fullName>
    </alternativeName>
</protein>
<evidence type="ECO:0000313" key="5">
    <source>
        <dbReference type="Proteomes" id="UP001161408"/>
    </source>
</evidence>
<keyword evidence="2 3" id="KW-0378">Hydrolase</keyword>
<dbReference type="InterPro" id="IPR006328">
    <property type="entry name" value="2-HAD"/>
</dbReference>
<dbReference type="PANTHER" id="PTHR43316">
    <property type="entry name" value="HYDROLASE, HALOACID DELAHOGENASE-RELATED"/>
    <property type="match status" value="1"/>
</dbReference>
<evidence type="ECO:0000256" key="3">
    <source>
        <dbReference type="RuleBase" id="RU368077"/>
    </source>
</evidence>
<dbReference type="InterPro" id="IPR023214">
    <property type="entry name" value="HAD_sf"/>
</dbReference>
<dbReference type="EC" id="3.8.1.2" evidence="3"/>
<dbReference type="Pfam" id="PF00702">
    <property type="entry name" value="Hydrolase"/>
    <property type="match status" value="1"/>
</dbReference>
<keyword evidence="5" id="KW-1185">Reference proteome</keyword>
<reference evidence="4" key="2">
    <citation type="submission" date="2023-01" db="EMBL/GenBank/DDBJ databases">
        <title>Draft genome sequence of Pseudoalteromonas tetraodonis strain NBRC 103034.</title>
        <authorList>
            <person name="Sun Q."/>
            <person name="Mori K."/>
        </authorList>
    </citation>
    <scope>NUCLEOTIDE SEQUENCE</scope>
    <source>
        <strain evidence="4">NBRC 103034</strain>
    </source>
</reference>
<comment type="function">
    <text evidence="3">Catalyzes the hydrolytic dehalogenation of small (S)-2-haloalkanoic acids to yield the corresponding (R)-2-hydroxyalkanoic acids.</text>
</comment>
<dbReference type="Proteomes" id="UP001161408">
    <property type="component" value="Unassembled WGS sequence"/>
</dbReference>
<organism evidence="4 5">
    <name type="scientific">Pseudoalteromonas tetraodonis GFC</name>
    <dbReference type="NCBI Taxonomy" id="1315271"/>
    <lineage>
        <taxon>Bacteria</taxon>
        <taxon>Pseudomonadati</taxon>
        <taxon>Pseudomonadota</taxon>
        <taxon>Gammaproteobacteria</taxon>
        <taxon>Alteromonadales</taxon>
        <taxon>Pseudoalteromonadaceae</taxon>
        <taxon>Pseudoalteromonas</taxon>
    </lineage>
</organism>
<dbReference type="InterPro" id="IPR051540">
    <property type="entry name" value="S-2-haloacid_dehalogenase"/>
</dbReference>
<comment type="caution">
    <text evidence="4">The sequence shown here is derived from an EMBL/GenBank/DDBJ whole genome shotgun (WGS) entry which is preliminary data.</text>
</comment>
<dbReference type="AlphaFoldDB" id="A0AA37W3I9"/>
<dbReference type="NCBIfam" id="TIGR01493">
    <property type="entry name" value="HAD-SF-IA-v2"/>
    <property type="match status" value="1"/>
</dbReference>
<dbReference type="InterPro" id="IPR036412">
    <property type="entry name" value="HAD-like_sf"/>
</dbReference>
<dbReference type="EMBL" id="BSNE01000020">
    <property type="protein sequence ID" value="GLQ04279.1"/>
    <property type="molecule type" value="Genomic_DNA"/>
</dbReference>